<evidence type="ECO:0000259" key="5">
    <source>
        <dbReference type="Pfam" id="PF02902"/>
    </source>
</evidence>
<feature type="region of interest" description="Disordered" evidence="4">
    <location>
        <begin position="40"/>
        <end position="170"/>
    </location>
</feature>
<evidence type="ECO:0000256" key="2">
    <source>
        <dbReference type="ARBA" id="ARBA00022670"/>
    </source>
</evidence>
<dbReference type="SUPFAM" id="SSF54001">
    <property type="entry name" value="Cysteine proteinases"/>
    <property type="match status" value="1"/>
</dbReference>
<dbReference type="InterPro" id="IPR038765">
    <property type="entry name" value="Papain-like_cys_pep_sf"/>
</dbReference>
<evidence type="ECO:0000256" key="4">
    <source>
        <dbReference type="SAM" id="MobiDB-lite"/>
    </source>
</evidence>
<dbReference type="InterPro" id="IPR003653">
    <property type="entry name" value="Peptidase_C48_C"/>
</dbReference>
<name>A0A6A4E0P1_9STRA</name>
<evidence type="ECO:0000256" key="1">
    <source>
        <dbReference type="ARBA" id="ARBA00005234"/>
    </source>
</evidence>
<feature type="compositionally biased region" description="Polar residues" evidence="4">
    <location>
        <begin position="119"/>
        <end position="133"/>
    </location>
</feature>
<evidence type="ECO:0000256" key="3">
    <source>
        <dbReference type="ARBA" id="ARBA00022801"/>
    </source>
</evidence>
<keyword evidence="7" id="KW-1185">Reference proteome</keyword>
<keyword evidence="3" id="KW-0378">Hydrolase</keyword>
<keyword evidence="2" id="KW-0645">Protease</keyword>
<protein>
    <recommendedName>
        <fullName evidence="5">Ubiquitin-like protease family profile domain-containing protein</fullName>
    </recommendedName>
</protein>
<evidence type="ECO:0000313" key="7">
    <source>
        <dbReference type="Proteomes" id="UP000434957"/>
    </source>
</evidence>
<feature type="domain" description="Ubiquitin-like protease family profile" evidence="5">
    <location>
        <begin position="298"/>
        <end position="389"/>
    </location>
</feature>
<dbReference type="GO" id="GO:0006508">
    <property type="term" value="P:proteolysis"/>
    <property type="evidence" value="ECO:0007669"/>
    <property type="project" value="UniProtKB-KW"/>
</dbReference>
<comment type="similarity">
    <text evidence="1">Belongs to the peptidase C48 family.</text>
</comment>
<dbReference type="GO" id="GO:0008234">
    <property type="term" value="F:cysteine-type peptidase activity"/>
    <property type="evidence" value="ECO:0007669"/>
    <property type="project" value="InterPro"/>
</dbReference>
<feature type="compositionally biased region" description="Polar residues" evidence="4">
    <location>
        <begin position="46"/>
        <end position="69"/>
    </location>
</feature>
<accession>A0A6A4E0P1</accession>
<dbReference type="Proteomes" id="UP000434957">
    <property type="component" value="Unassembled WGS sequence"/>
</dbReference>
<sequence length="421" mass="46671">MALQSTPTYSVALQWMQEFYDALQGEDVPKFVMEVSPRIGLEELPQVSSEESTGLTQISIASPVSQTPSAAAAEGDTDDLEEKSDVPVEDESAADHDVQDEDARESGAPSTEEAERRPTSASSDTGPAQNSTKMVPEKPSEGSKDDPISFSQPPRVRGLSKSEKRRIAGDKELREARKLAVKIRDGKKTRKVRLDDVAALLEGSYSMDVAKSMQEYMKAVKGMCLGEVRLGPEWSLGCSLVDFRENLWLHTSSIISAMLALQQMNANVGVVNPSYHDFAGLSVKKKTAVGFGAMDPSNDRIFAVICLDHHWVAYMLDKRTQVCYTFDPLQLKANLATVKSSMQNVIEPQVGMQNKITYKEIGWCKQRDNSSCGVWCLVVLELLLSESPWADSLYKVQPYLRMRYLYKAIAVQETEVAHDED</sequence>
<feature type="compositionally biased region" description="Basic and acidic residues" evidence="4">
    <location>
        <begin position="135"/>
        <end position="147"/>
    </location>
</feature>
<proteinExistence type="inferred from homology"/>
<gene>
    <name evidence="6" type="ORF">PR003_g18853</name>
</gene>
<dbReference type="Gene3D" id="3.40.395.10">
    <property type="entry name" value="Adenoviral Proteinase, Chain A"/>
    <property type="match status" value="1"/>
</dbReference>
<dbReference type="Pfam" id="PF02902">
    <property type="entry name" value="Peptidase_C48"/>
    <property type="match status" value="1"/>
</dbReference>
<reference evidence="6 7" key="1">
    <citation type="submission" date="2018-08" db="EMBL/GenBank/DDBJ databases">
        <title>Genomic investigation of the strawberry pathogen Phytophthora fragariae indicates pathogenicity is determined by transcriptional variation in three key races.</title>
        <authorList>
            <person name="Adams T.M."/>
            <person name="Armitage A.D."/>
            <person name="Sobczyk M.K."/>
            <person name="Bates H.J."/>
            <person name="Dunwell J.M."/>
            <person name="Nellist C.F."/>
            <person name="Harrison R.J."/>
        </authorList>
    </citation>
    <scope>NUCLEOTIDE SEQUENCE [LARGE SCALE GENOMIC DNA]</scope>
    <source>
        <strain evidence="6 7">SCRP333</strain>
    </source>
</reference>
<dbReference type="EMBL" id="QXFT01001544">
    <property type="protein sequence ID" value="KAE9315966.1"/>
    <property type="molecule type" value="Genomic_DNA"/>
</dbReference>
<organism evidence="6 7">
    <name type="scientific">Phytophthora rubi</name>
    <dbReference type="NCBI Taxonomy" id="129364"/>
    <lineage>
        <taxon>Eukaryota</taxon>
        <taxon>Sar</taxon>
        <taxon>Stramenopiles</taxon>
        <taxon>Oomycota</taxon>
        <taxon>Peronosporomycetes</taxon>
        <taxon>Peronosporales</taxon>
        <taxon>Peronosporaceae</taxon>
        <taxon>Phytophthora</taxon>
    </lineage>
</organism>
<feature type="compositionally biased region" description="Basic and acidic residues" evidence="4">
    <location>
        <begin position="160"/>
        <end position="170"/>
    </location>
</feature>
<evidence type="ECO:0000313" key="6">
    <source>
        <dbReference type="EMBL" id="KAE9315966.1"/>
    </source>
</evidence>
<feature type="compositionally biased region" description="Acidic residues" evidence="4">
    <location>
        <begin position="75"/>
        <end position="103"/>
    </location>
</feature>
<dbReference type="AlphaFoldDB" id="A0A6A4E0P1"/>
<comment type="caution">
    <text evidence="6">The sequence shown here is derived from an EMBL/GenBank/DDBJ whole genome shotgun (WGS) entry which is preliminary data.</text>
</comment>